<reference evidence="1" key="1">
    <citation type="submission" date="2020-07" db="EMBL/GenBank/DDBJ databases">
        <title>Genome sequence and genetic diversity analysis of an under-domesticated orphan crop, white fonio (Digitaria exilis).</title>
        <authorList>
            <person name="Bennetzen J.L."/>
            <person name="Chen S."/>
            <person name="Ma X."/>
            <person name="Wang X."/>
            <person name="Yssel A.E.J."/>
            <person name="Chaluvadi S.R."/>
            <person name="Johnson M."/>
            <person name="Gangashetty P."/>
            <person name="Hamidou F."/>
            <person name="Sanogo M.D."/>
            <person name="Zwaenepoel A."/>
            <person name="Wallace J."/>
            <person name="Van De Peer Y."/>
            <person name="Van Deynze A."/>
        </authorList>
    </citation>
    <scope>NUCLEOTIDE SEQUENCE</scope>
    <source>
        <tissue evidence="1">Leaves</tissue>
    </source>
</reference>
<dbReference type="OrthoDB" id="657590at2759"/>
<dbReference type="Proteomes" id="UP000636709">
    <property type="component" value="Unassembled WGS sequence"/>
</dbReference>
<comment type="caution">
    <text evidence="1">The sequence shown here is derived from an EMBL/GenBank/DDBJ whole genome shotgun (WGS) entry which is preliminary data.</text>
</comment>
<keyword evidence="2" id="KW-1185">Reference proteome</keyword>
<evidence type="ECO:0000313" key="2">
    <source>
        <dbReference type="Proteomes" id="UP000636709"/>
    </source>
</evidence>
<evidence type="ECO:0000313" key="1">
    <source>
        <dbReference type="EMBL" id="KAF8690551.1"/>
    </source>
</evidence>
<protein>
    <submittedName>
        <fullName evidence="1">Uncharacterized protein</fullName>
    </submittedName>
</protein>
<gene>
    <name evidence="1" type="ORF">HU200_040913</name>
</gene>
<proteinExistence type="predicted"/>
<dbReference type="AlphaFoldDB" id="A0A835B8A9"/>
<name>A0A835B8A9_9POAL</name>
<sequence>MGPRRPCTCKKARTNAGDRITALLLGLRPRIAFLLHYWQVIQLSQAWRHILALTDARDIRIRAPYLKDHVRDAWTLDLAPAARELEVIARHHLAPAIAGPGAAALRKLNPERMVIRREWLHLPSLRFFVVPAAGGILDIWCCKIEHARVDIRLPFLRFMDLDELDISPDDRCEVPPFREITIDAPDYKSFTLRAPRLRFLFWRNQFAERVAIDVGRPGSVNDDLHARLKVLPIGSR</sequence>
<accession>A0A835B8A9</accession>
<dbReference type="EMBL" id="JACEFO010001972">
    <property type="protein sequence ID" value="KAF8690551.1"/>
    <property type="molecule type" value="Genomic_DNA"/>
</dbReference>
<organism evidence="1 2">
    <name type="scientific">Digitaria exilis</name>
    <dbReference type="NCBI Taxonomy" id="1010633"/>
    <lineage>
        <taxon>Eukaryota</taxon>
        <taxon>Viridiplantae</taxon>
        <taxon>Streptophyta</taxon>
        <taxon>Embryophyta</taxon>
        <taxon>Tracheophyta</taxon>
        <taxon>Spermatophyta</taxon>
        <taxon>Magnoliopsida</taxon>
        <taxon>Liliopsida</taxon>
        <taxon>Poales</taxon>
        <taxon>Poaceae</taxon>
        <taxon>PACMAD clade</taxon>
        <taxon>Panicoideae</taxon>
        <taxon>Panicodae</taxon>
        <taxon>Paniceae</taxon>
        <taxon>Anthephorinae</taxon>
        <taxon>Digitaria</taxon>
    </lineage>
</organism>